<protein>
    <submittedName>
        <fullName evidence="8">Oxidoreductase</fullName>
    </submittedName>
</protein>
<feature type="domain" description="FAD-binding PCMH-type" evidence="7">
    <location>
        <begin position="54"/>
        <end position="236"/>
    </location>
</feature>
<dbReference type="SUPFAM" id="SSF56176">
    <property type="entry name" value="FAD-binding/transporter-associated domain-like"/>
    <property type="match status" value="1"/>
</dbReference>
<dbReference type="InterPro" id="IPR016166">
    <property type="entry name" value="FAD-bd_PCMH"/>
</dbReference>
<dbReference type="Proteomes" id="UP001321475">
    <property type="component" value="Chromosome"/>
</dbReference>
<comment type="cofactor">
    <cofactor evidence="1">
        <name>FAD</name>
        <dbReference type="ChEBI" id="CHEBI:57692"/>
    </cofactor>
</comment>
<dbReference type="PROSITE" id="PS51387">
    <property type="entry name" value="FAD_PCMH"/>
    <property type="match status" value="1"/>
</dbReference>
<dbReference type="InterPro" id="IPR006094">
    <property type="entry name" value="Oxid_FAD_bind_N"/>
</dbReference>
<evidence type="ECO:0000256" key="2">
    <source>
        <dbReference type="ARBA" id="ARBA00005466"/>
    </source>
</evidence>
<dbReference type="EMBL" id="AP027729">
    <property type="protein sequence ID" value="BDZ41508.1"/>
    <property type="molecule type" value="Genomic_DNA"/>
</dbReference>
<gene>
    <name evidence="8" type="ORF">GCM10025865_08070</name>
</gene>
<dbReference type="InterPro" id="IPR016167">
    <property type="entry name" value="FAD-bd_PCMH_sub1"/>
</dbReference>
<comment type="similarity">
    <text evidence="2">Belongs to the oxygen-dependent FAD-linked oxidoreductase family.</text>
</comment>
<evidence type="ECO:0000313" key="8">
    <source>
        <dbReference type="EMBL" id="BDZ41508.1"/>
    </source>
</evidence>
<keyword evidence="3" id="KW-0285">Flavoprotein</keyword>
<evidence type="ECO:0000256" key="1">
    <source>
        <dbReference type="ARBA" id="ARBA00001974"/>
    </source>
</evidence>
<feature type="region of interest" description="Disordered" evidence="6">
    <location>
        <begin position="481"/>
        <end position="508"/>
    </location>
</feature>
<keyword evidence="5" id="KW-0560">Oxidoreductase</keyword>
<dbReference type="InterPro" id="IPR006093">
    <property type="entry name" value="Oxy_OxRdtase_FAD_BS"/>
</dbReference>
<evidence type="ECO:0000259" key="7">
    <source>
        <dbReference type="PROSITE" id="PS51387"/>
    </source>
</evidence>
<name>A0ABM8G0H5_9CELL</name>
<dbReference type="PANTHER" id="PTHR42973">
    <property type="entry name" value="BINDING OXIDOREDUCTASE, PUTATIVE (AFU_ORTHOLOGUE AFUA_1G17690)-RELATED"/>
    <property type="match status" value="1"/>
</dbReference>
<dbReference type="PANTHER" id="PTHR42973:SF39">
    <property type="entry name" value="FAD-BINDING PCMH-TYPE DOMAIN-CONTAINING PROTEIN"/>
    <property type="match status" value="1"/>
</dbReference>
<evidence type="ECO:0000256" key="3">
    <source>
        <dbReference type="ARBA" id="ARBA00022630"/>
    </source>
</evidence>
<dbReference type="InterPro" id="IPR016169">
    <property type="entry name" value="FAD-bd_PCMH_sub2"/>
</dbReference>
<dbReference type="PROSITE" id="PS00862">
    <property type="entry name" value="OX2_COVAL_FAD"/>
    <property type="match status" value="1"/>
</dbReference>
<dbReference type="Pfam" id="PF01565">
    <property type="entry name" value="FAD_binding_4"/>
    <property type="match status" value="1"/>
</dbReference>
<evidence type="ECO:0000256" key="4">
    <source>
        <dbReference type="ARBA" id="ARBA00022827"/>
    </source>
</evidence>
<evidence type="ECO:0000256" key="6">
    <source>
        <dbReference type="SAM" id="MobiDB-lite"/>
    </source>
</evidence>
<dbReference type="InterPro" id="IPR050416">
    <property type="entry name" value="FAD-linked_Oxidoreductase"/>
</dbReference>
<accession>A0ABM8G0H5</accession>
<dbReference type="Gene3D" id="3.30.465.10">
    <property type="match status" value="1"/>
</dbReference>
<keyword evidence="4" id="KW-0274">FAD</keyword>
<reference evidence="9" key="1">
    <citation type="journal article" date="2019" name="Int. J. Syst. Evol. Microbiol.">
        <title>The Global Catalogue of Microorganisms (GCM) 10K type strain sequencing project: providing services to taxonomists for standard genome sequencing and annotation.</title>
        <authorList>
            <consortium name="The Broad Institute Genomics Platform"/>
            <consortium name="The Broad Institute Genome Sequencing Center for Infectious Disease"/>
            <person name="Wu L."/>
            <person name="Ma J."/>
        </authorList>
    </citation>
    <scope>NUCLEOTIDE SEQUENCE [LARGE SCALE GENOMIC DNA]</scope>
    <source>
        <strain evidence="9">NBRC 108565</strain>
    </source>
</reference>
<evidence type="ECO:0000256" key="5">
    <source>
        <dbReference type="ARBA" id="ARBA00023002"/>
    </source>
</evidence>
<dbReference type="InterPro" id="IPR036318">
    <property type="entry name" value="FAD-bd_PCMH-like_sf"/>
</dbReference>
<sequence>MTVAGMPVSLAATPVPVGLDVLRRPDSSRPGDVAVDGPEGVYERRRRALSASGVVPATRPWALVRVRTPADVAEALGWARRCGRPVSVRSGGHSLSFTAFREGAVVLDLSGLDSIEVDRGTRTARVGAGVTSLALAQALHTEGLAFPVGHKATVGLGGFLLAGGNGWNQGVWGSAAESIRAADVVLPGGPAGSAVAGPGTHRIDRTTDPEAFAALRGAGPGFPGVVTAFELHLRPRPAVVRSVAVFDGRDVAEACAWADRLRESVPPEIELTVYLAPRGGQHAHLTDGSTVTVSATAFCASPAAAETLARQVLRGAPESALRIDRAPTDIPSMLDAQTLPPGLGMAAQQAWTDTSYSTVVPPLLATVGAAPSAHNSVLVSSASYRRAEPPARDMAYLPLGTITVAAYAAWAPGQDDEANRAWPGQVLDAVRPWWAGHYVGELDLRRTPELLPSCFRPGVLDSIAAVRARLDPDGLVAGPLETRADRSVAGSAGQPLGVTEGPPHPQAS</sequence>
<proteinExistence type="inferred from homology"/>
<dbReference type="Gene3D" id="3.30.43.10">
    <property type="entry name" value="Uridine Diphospho-n-acetylenolpyruvylglucosamine Reductase, domain 2"/>
    <property type="match status" value="1"/>
</dbReference>
<organism evidence="8 9">
    <name type="scientific">Paraoerskovia sediminicola</name>
    <dbReference type="NCBI Taxonomy" id="1138587"/>
    <lineage>
        <taxon>Bacteria</taxon>
        <taxon>Bacillati</taxon>
        <taxon>Actinomycetota</taxon>
        <taxon>Actinomycetes</taxon>
        <taxon>Micrococcales</taxon>
        <taxon>Cellulomonadaceae</taxon>
        <taxon>Paraoerskovia</taxon>
    </lineage>
</organism>
<keyword evidence="9" id="KW-1185">Reference proteome</keyword>
<dbReference type="Gene3D" id="3.40.462.20">
    <property type="match status" value="1"/>
</dbReference>
<evidence type="ECO:0000313" key="9">
    <source>
        <dbReference type="Proteomes" id="UP001321475"/>
    </source>
</evidence>